<sequence>MQSAIHRWPSNLFFHYGFPSHVTKSHTHDFTSSEVVGSASIGSFNTPDSLVDLTVCLFVRMCPIGMKGRGSKIKPVYNRLLHLDNRLRRGHLQFYYLAPFHAGALNPCKPPAVYLQRLASLPGALPARLYLLFTCKEMVTPYLRRVRDNVTAAARAGVGARTPRASEWVALAADNITRVSRVAKRFRFRRLRLVNDECYEFSTPTVHDPLVAPFERLRIIVRCKRKLYFVRIENRDIDSIPCLEFNSVSGAPFLNVYTALTNLQNAVRLSHTKPHTIGAEPCVTTTQYRCGLGRVTCIIDDGARPRPADGVRRRLSCARFACADSTPRVYNALG</sequence>
<reference evidence="1 2" key="1">
    <citation type="journal article" date="2019" name="Commun. Biol.">
        <title>The bagworm genome reveals a unique fibroin gene that provides high tensile strength.</title>
        <authorList>
            <person name="Kono N."/>
            <person name="Nakamura H."/>
            <person name="Ohtoshi R."/>
            <person name="Tomita M."/>
            <person name="Numata K."/>
            <person name="Arakawa K."/>
        </authorList>
    </citation>
    <scope>NUCLEOTIDE SEQUENCE [LARGE SCALE GENOMIC DNA]</scope>
</reference>
<keyword evidence="2" id="KW-1185">Reference proteome</keyword>
<dbReference type="Proteomes" id="UP000299102">
    <property type="component" value="Unassembled WGS sequence"/>
</dbReference>
<gene>
    <name evidence="1" type="ORF">EVAR_44360_1</name>
</gene>
<dbReference type="AlphaFoldDB" id="A0A4C1X7U3"/>
<organism evidence="1 2">
    <name type="scientific">Eumeta variegata</name>
    <name type="common">Bagworm moth</name>
    <name type="synonym">Eumeta japonica</name>
    <dbReference type="NCBI Taxonomy" id="151549"/>
    <lineage>
        <taxon>Eukaryota</taxon>
        <taxon>Metazoa</taxon>
        <taxon>Ecdysozoa</taxon>
        <taxon>Arthropoda</taxon>
        <taxon>Hexapoda</taxon>
        <taxon>Insecta</taxon>
        <taxon>Pterygota</taxon>
        <taxon>Neoptera</taxon>
        <taxon>Endopterygota</taxon>
        <taxon>Lepidoptera</taxon>
        <taxon>Glossata</taxon>
        <taxon>Ditrysia</taxon>
        <taxon>Tineoidea</taxon>
        <taxon>Psychidae</taxon>
        <taxon>Oiketicinae</taxon>
        <taxon>Eumeta</taxon>
    </lineage>
</organism>
<dbReference type="EMBL" id="BGZK01000753">
    <property type="protein sequence ID" value="GBP59120.1"/>
    <property type="molecule type" value="Genomic_DNA"/>
</dbReference>
<name>A0A4C1X7U3_EUMVA</name>
<accession>A0A4C1X7U3</accession>
<evidence type="ECO:0000313" key="1">
    <source>
        <dbReference type="EMBL" id="GBP59120.1"/>
    </source>
</evidence>
<evidence type="ECO:0000313" key="2">
    <source>
        <dbReference type="Proteomes" id="UP000299102"/>
    </source>
</evidence>
<protein>
    <submittedName>
        <fullName evidence="1">Uncharacterized protein</fullName>
    </submittedName>
</protein>
<proteinExistence type="predicted"/>
<comment type="caution">
    <text evidence="1">The sequence shown here is derived from an EMBL/GenBank/DDBJ whole genome shotgun (WGS) entry which is preliminary data.</text>
</comment>